<protein>
    <submittedName>
        <fullName evidence="2">Uncharacterized protein</fullName>
    </submittedName>
</protein>
<keyword evidence="1" id="KW-0472">Membrane</keyword>
<gene>
    <name evidence="2" type="ORF">CLV34_1950</name>
</gene>
<dbReference type="AlphaFoldDB" id="A0A2M8WR30"/>
<proteinExistence type="predicted"/>
<dbReference type="Proteomes" id="UP000231586">
    <property type="component" value="Unassembled WGS sequence"/>
</dbReference>
<name>A0A2M8WR30_9MICO</name>
<keyword evidence="1" id="KW-1133">Transmembrane helix</keyword>
<dbReference type="EMBL" id="PGTZ01000008">
    <property type="protein sequence ID" value="PJI93381.1"/>
    <property type="molecule type" value="Genomic_DNA"/>
</dbReference>
<evidence type="ECO:0000256" key="1">
    <source>
        <dbReference type="SAM" id="Phobius"/>
    </source>
</evidence>
<dbReference type="RefSeq" id="WP_170044640.1">
    <property type="nucleotide sequence ID" value="NZ_PGTZ01000008.1"/>
</dbReference>
<accession>A0A2M8WR30</accession>
<reference evidence="2 3" key="1">
    <citation type="submission" date="2017-11" db="EMBL/GenBank/DDBJ databases">
        <title>Genomic Encyclopedia of Archaeal and Bacterial Type Strains, Phase II (KMG-II): From Individual Species to Whole Genera.</title>
        <authorList>
            <person name="Goeker M."/>
        </authorList>
    </citation>
    <scope>NUCLEOTIDE SEQUENCE [LARGE SCALE GENOMIC DNA]</scope>
    <source>
        <strain evidence="2 3">DSM 22413</strain>
    </source>
</reference>
<feature type="transmembrane region" description="Helical" evidence="1">
    <location>
        <begin position="28"/>
        <end position="45"/>
    </location>
</feature>
<organism evidence="2 3">
    <name type="scientific">Luteimicrobium subarcticum</name>
    <dbReference type="NCBI Taxonomy" id="620910"/>
    <lineage>
        <taxon>Bacteria</taxon>
        <taxon>Bacillati</taxon>
        <taxon>Actinomycetota</taxon>
        <taxon>Actinomycetes</taxon>
        <taxon>Micrococcales</taxon>
        <taxon>Luteimicrobium</taxon>
    </lineage>
</organism>
<sequence>MALWLILLIAGVVLVVLGFAGVPGFMILGIIALVVGITLVVVGRGNETVGRPRR</sequence>
<comment type="caution">
    <text evidence="2">The sequence shown here is derived from an EMBL/GenBank/DDBJ whole genome shotgun (WGS) entry which is preliminary data.</text>
</comment>
<evidence type="ECO:0000313" key="3">
    <source>
        <dbReference type="Proteomes" id="UP000231586"/>
    </source>
</evidence>
<keyword evidence="3" id="KW-1185">Reference proteome</keyword>
<evidence type="ECO:0000313" key="2">
    <source>
        <dbReference type="EMBL" id="PJI93381.1"/>
    </source>
</evidence>
<keyword evidence="1" id="KW-0812">Transmembrane</keyword>